<dbReference type="PANTHER" id="PTHR30386:SF28">
    <property type="entry name" value="EXPORTED PROTEIN"/>
    <property type="match status" value="1"/>
</dbReference>
<gene>
    <name evidence="3" type="ORF">FF100_35150</name>
</gene>
<sequence>MPSSSQPIFRAHALARMTSPEQLDHLVRVTRPADWLLAAVIALVLATAVTWSLLGSIPTRAAGEGILVGVGSQVVEAVSAAGGRLGAVAVAVGDRVTQGQPIADIAQSEIEQRHRAAEEALRERERDHARLVQTAANELRTKAANFNLIEKAFDQIVQATDQRIDYLSAEMRNLETLLAKGVVLRRIVEDRRRDLIEARQRREDAKNELLKLRAQKSDLEAQRERDLQESRFRVNEARRQVDQIGGELGRNTRVLSPIAGRIIEIKVSPGSVLGVGTPIVAVETEGQSLEAIVYIPPDKGKQIRPGMEARLEPSTVKREEYGTLVGTVISVSDFPLSQQGMNAVLHNDSLVGRFSREGAPYAALIRLHADPATASGYRWAVGRGPDRRLSSGTLTRAEITTREQRPLDLALPTFKRLTGFSG</sequence>
<dbReference type="InterPro" id="IPR022275">
    <property type="entry name" value="NHPM_bacteriocin_SS_HylD"/>
</dbReference>
<dbReference type="InterPro" id="IPR050739">
    <property type="entry name" value="MFP"/>
</dbReference>
<keyword evidence="2" id="KW-0812">Transmembrane</keyword>
<keyword evidence="4" id="KW-1185">Reference proteome</keyword>
<feature type="transmembrane region" description="Helical" evidence="2">
    <location>
        <begin position="35"/>
        <end position="54"/>
    </location>
</feature>
<dbReference type="Proteomes" id="UP000305267">
    <property type="component" value="Unassembled WGS sequence"/>
</dbReference>
<name>A0A5C4L899_9HYPH</name>
<accession>A0A5C4L899</accession>
<keyword evidence="1" id="KW-0175">Coiled coil</keyword>
<dbReference type="AlphaFoldDB" id="A0A5C4L899"/>
<protein>
    <submittedName>
        <fullName evidence="3">NHLP bacteriocin system secretion protein</fullName>
    </submittedName>
</protein>
<keyword evidence="2" id="KW-1133">Transmembrane helix</keyword>
<dbReference type="NCBIfam" id="TIGR03794">
    <property type="entry name" value="NHLM_micro_HlyD"/>
    <property type="match status" value="1"/>
</dbReference>
<dbReference type="OrthoDB" id="8439633at2"/>
<dbReference type="PANTHER" id="PTHR30386">
    <property type="entry name" value="MEMBRANE FUSION SUBUNIT OF EMRAB-TOLC MULTIDRUG EFFLUX PUMP"/>
    <property type="match status" value="1"/>
</dbReference>
<comment type="caution">
    <text evidence="3">The sequence shown here is derived from an EMBL/GenBank/DDBJ whole genome shotgun (WGS) entry which is preliminary data.</text>
</comment>
<feature type="coiled-coil region" evidence="1">
    <location>
        <begin position="188"/>
        <end position="229"/>
    </location>
</feature>
<proteinExistence type="predicted"/>
<reference evidence="3 4" key="1">
    <citation type="submission" date="2019-06" db="EMBL/GenBank/DDBJ databases">
        <title>Genome of Methylobacterium sp. 17Sr1-39.</title>
        <authorList>
            <person name="Seo T."/>
        </authorList>
    </citation>
    <scope>NUCLEOTIDE SEQUENCE [LARGE SCALE GENOMIC DNA]</scope>
    <source>
        <strain evidence="3 4">17Sr1-39</strain>
    </source>
</reference>
<evidence type="ECO:0000313" key="4">
    <source>
        <dbReference type="Proteomes" id="UP000305267"/>
    </source>
</evidence>
<evidence type="ECO:0000256" key="2">
    <source>
        <dbReference type="SAM" id="Phobius"/>
    </source>
</evidence>
<organism evidence="3 4">
    <name type="scientific">Methylobacterium terricola</name>
    <dbReference type="NCBI Taxonomy" id="2583531"/>
    <lineage>
        <taxon>Bacteria</taxon>
        <taxon>Pseudomonadati</taxon>
        <taxon>Pseudomonadota</taxon>
        <taxon>Alphaproteobacteria</taxon>
        <taxon>Hyphomicrobiales</taxon>
        <taxon>Methylobacteriaceae</taxon>
        <taxon>Methylobacterium</taxon>
    </lineage>
</organism>
<dbReference type="EMBL" id="VDDA01000054">
    <property type="protein sequence ID" value="TNC05958.1"/>
    <property type="molecule type" value="Genomic_DNA"/>
</dbReference>
<evidence type="ECO:0000256" key="1">
    <source>
        <dbReference type="SAM" id="Coils"/>
    </source>
</evidence>
<evidence type="ECO:0000313" key="3">
    <source>
        <dbReference type="EMBL" id="TNC05958.1"/>
    </source>
</evidence>
<dbReference type="Gene3D" id="2.40.50.100">
    <property type="match status" value="1"/>
</dbReference>
<keyword evidence="2" id="KW-0472">Membrane</keyword>